<dbReference type="InterPro" id="IPR015422">
    <property type="entry name" value="PyrdxlP-dep_Trfase_small"/>
</dbReference>
<dbReference type="CDD" id="cd00610">
    <property type="entry name" value="OAT_like"/>
    <property type="match status" value="1"/>
</dbReference>
<evidence type="ECO:0000256" key="1">
    <source>
        <dbReference type="ARBA" id="ARBA00008954"/>
    </source>
</evidence>
<keyword evidence="2 3" id="KW-0663">Pyridoxal phosphate</keyword>
<dbReference type="Pfam" id="PF00202">
    <property type="entry name" value="Aminotran_3"/>
    <property type="match status" value="1"/>
</dbReference>
<protein>
    <submittedName>
        <fullName evidence="4">Aspartate aminotransferase family protein</fullName>
    </submittedName>
</protein>
<evidence type="ECO:0000256" key="3">
    <source>
        <dbReference type="RuleBase" id="RU003560"/>
    </source>
</evidence>
<name>A0ABY5K9F8_9CELL</name>
<keyword evidence="4" id="KW-0032">Aminotransferase</keyword>
<reference evidence="4 5" key="1">
    <citation type="submission" date="2022-07" db="EMBL/GenBank/DDBJ databases">
        <title>Novel species in genus cellulomonas.</title>
        <authorList>
            <person name="Ye L."/>
        </authorList>
    </citation>
    <scope>NUCLEOTIDE SEQUENCE [LARGE SCALE GENOMIC DNA]</scope>
    <source>
        <strain evidence="5">zg-Y908</strain>
    </source>
</reference>
<keyword evidence="5" id="KW-1185">Reference proteome</keyword>
<dbReference type="InterPro" id="IPR049704">
    <property type="entry name" value="Aminotrans_3_PPA_site"/>
</dbReference>
<evidence type="ECO:0000256" key="2">
    <source>
        <dbReference type="ARBA" id="ARBA00022898"/>
    </source>
</evidence>
<dbReference type="GO" id="GO:0008483">
    <property type="term" value="F:transaminase activity"/>
    <property type="evidence" value="ECO:0007669"/>
    <property type="project" value="UniProtKB-KW"/>
</dbReference>
<dbReference type="PROSITE" id="PS00600">
    <property type="entry name" value="AA_TRANSFER_CLASS_3"/>
    <property type="match status" value="1"/>
</dbReference>
<dbReference type="Gene3D" id="3.40.640.10">
    <property type="entry name" value="Type I PLP-dependent aspartate aminotransferase-like (Major domain)"/>
    <property type="match status" value="1"/>
</dbReference>
<dbReference type="Gene3D" id="3.90.1150.10">
    <property type="entry name" value="Aspartate Aminotransferase, domain 1"/>
    <property type="match status" value="1"/>
</dbReference>
<dbReference type="InterPro" id="IPR015424">
    <property type="entry name" value="PyrdxlP-dep_Trfase"/>
</dbReference>
<dbReference type="NCBIfam" id="NF005102">
    <property type="entry name" value="PRK06541.1"/>
    <property type="match status" value="1"/>
</dbReference>
<dbReference type="InterPro" id="IPR005814">
    <property type="entry name" value="Aminotrans_3"/>
</dbReference>
<dbReference type="SUPFAM" id="SSF53383">
    <property type="entry name" value="PLP-dependent transferases"/>
    <property type="match status" value="1"/>
</dbReference>
<dbReference type="PANTHER" id="PTHR43094:SF1">
    <property type="entry name" value="AMINOTRANSFERASE CLASS-III"/>
    <property type="match status" value="1"/>
</dbReference>
<keyword evidence="4" id="KW-0808">Transferase</keyword>
<evidence type="ECO:0000313" key="5">
    <source>
        <dbReference type="Proteomes" id="UP001317322"/>
    </source>
</evidence>
<dbReference type="InterPro" id="IPR015421">
    <property type="entry name" value="PyrdxlP-dep_Trfase_major"/>
</dbReference>
<gene>
    <name evidence="4" type="ORF">NP075_07650</name>
</gene>
<comment type="similarity">
    <text evidence="1 3">Belongs to the class-III pyridoxal-phosphate-dependent aminotransferase family.</text>
</comment>
<organism evidence="4 5">
    <name type="scientific">Cellulomonas wangsupingiae</name>
    <dbReference type="NCBI Taxonomy" id="2968085"/>
    <lineage>
        <taxon>Bacteria</taxon>
        <taxon>Bacillati</taxon>
        <taxon>Actinomycetota</taxon>
        <taxon>Actinomycetes</taxon>
        <taxon>Micrococcales</taxon>
        <taxon>Cellulomonadaceae</taxon>
        <taxon>Cellulomonas</taxon>
    </lineage>
</organism>
<accession>A0ABY5K9F8</accession>
<evidence type="ECO:0000313" key="4">
    <source>
        <dbReference type="EMBL" id="UUI66570.1"/>
    </source>
</evidence>
<dbReference type="RefSeq" id="WP_227565082.1">
    <property type="nucleotide sequence ID" value="NZ_CP101989.1"/>
</dbReference>
<sequence>MTTTARGTDRQTAARAHLWGHFTRQSAWDHGVPTIVRGEGHHIWDADGHRLIDGLSGLFVVQLGHGREELAAAAAAQARELAFFPLWSYAHPQAIDLAERLAAHAPGDVNRVFFTTGGGEAVETAWKLAKQYWRLRGRPGKHKVVSRAIAYHGTTQGALSITGLPELKAPFEPLVPGAHKVPNTNAYRAPEHLRDDPKAFGRWAADRIGEAIEFEGPETVAAVFLEPVQNAGGCFPPPPGYFERVREICDEHDVLLVSDEVICAFGRIGSIFACEDLGYVPDMITCAKGMTSGYSPIGACLVSDRVYEPFATGSTSFAHGYTFGGHPVSAAVAMANLDLFEAEGVVDHVHENAPVLRSTLERLLDLPIVGDVRGEGFFYGIELVKDRATRETFDDDESERLLRGFLTPALYEAGLYCRADDRGDPVVQLAPPLTCGPAQFDEIEQILRGVLTEAWARL</sequence>
<dbReference type="PANTHER" id="PTHR43094">
    <property type="entry name" value="AMINOTRANSFERASE"/>
    <property type="match status" value="1"/>
</dbReference>
<proteinExistence type="inferred from homology"/>
<dbReference type="Proteomes" id="UP001317322">
    <property type="component" value="Chromosome"/>
</dbReference>
<dbReference type="EMBL" id="CP101989">
    <property type="protein sequence ID" value="UUI66570.1"/>
    <property type="molecule type" value="Genomic_DNA"/>
</dbReference>